<dbReference type="SUPFAM" id="SSF56112">
    <property type="entry name" value="Protein kinase-like (PK-like)"/>
    <property type="match status" value="1"/>
</dbReference>
<dbReference type="InterPro" id="IPR003018">
    <property type="entry name" value="GAF"/>
</dbReference>
<dbReference type="SMART" id="SM00028">
    <property type="entry name" value="TPR"/>
    <property type="match status" value="5"/>
</dbReference>
<dbReference type="Gene3D" id="1.10.510.10">
    <property type="entry name" value="Transferase(Phosphotransferase) domain 1"/>
    <property type="match status" value="1"/>
</dbReference>
<dbReference type="Gene3D" id="3.30.70.270">
    <property type="match status" value="1"/>
</dbReference>
<keyword evidence="2" id="KW-0802">TPR repeat</keyword>
<keyword evidence="5" id="KW-0808">Transferase</keyword>
<dbReference type="Pfam" id="PF00069">
    <property type="entry name" value="Pkinase"/>
    <property type="match status" value="1"/>
</dbReference>
<dbReference type="Pfam" id="PF00990">
    <property type="entry name" value="GGDEF"/>
    <property type="match status" value="1"/>
</dbReference>
<dbReference type="CDD" id="cd14014">
    <property type="entry name" value="STKc_PknB_like"/>
    <property type="match status" value="1"/>
</dbReference>
<dbReference type="GO" id="GO:0004674">
    <property type="term" value="F:protein serine/threonine kinase activity"/>
    <property type="evidence" value="ECO:0007669"/>
    <property type="project" value="UniProtKB-KW"/>
</dbReference>
<dbReference type="eggNOG" id="COG3899">
    <property type="taxonomic scope" value="Bacteria"/>
</dbReference>
<dbReference type="SUPFAM" id="SSF55781">
    <property type="entry name" value="GAF domain-like"/>
    <property type="match status" value="1"/>
</dbReference>
<protein>
    <submittedName>
        <fullName evidence="5">Serine/threonine protein kinase</fullName>
    </submittedName>
</protein>
<feature type="domain" description="GGDEF" evidence="4">
    <location>
        <begin position="1473"/>
        <end position="1604"/>
    </location>
</feature>
<dbReference type="InterPro" id="IPR008266">
    <property type="entry name" value="Tyr_kinase_AS"/>
</dbReference>
<dbReference type="SUPFAM" id="SSF48452">
    <property type="entry name" value="TPR-like"/>
    <property type="match status" value="2"/>
</dbReference>
<dbReference type="STRING" id="398512.Bccel_1081"/>
<dbReference type="Pfam" id="PF01590">
    <property type="entry name" value="GAF"/>
    <property type="match status" value="1"/>
</dbReference>
<dbReference type="CDD" id="cd01949">
    <property type="entry name" value="GGDEF"/>
    <property type="match status" value="1"/>
</dbReference>
<keyword evidence="5" id="KW-0723">Serine/threonine-protein kinase</keyword>
<dbReference type="Gene3D" id="1.25.40.10">
    <property type="entry name" value="Tetratricopeptide repeat domain"/>
    <property type="match status" value="3"/>
</dbReference>
<dbReference type="Pfam" id="PF13191">
    <property type="entry name" value="AAA_16"/>
    <property type="match status" value="1"/>
</dbReference>
<evidence type="ECO:0000313" key="5">
    <source>
        <dbReference type="EMBL" id="KNY25821.1"/>
    </source>
</evidence>
<dbReference type="InterPro" id="IPR027417">
    <property type="entry name" value="P-loop_NTPase"/>
</dbReference>
<dbReference type="Gene3D" id="3.30.450.40">
    <property type="match status" value="1"/>
</dbReference>
<evidence type="ECO:0000259" key="3">
    <source>
        <dbReference type="PROSITE" id="PS50011"/>
    </source>
</evidence>
<dbReference type="InterPro" id="IPR029016">
    <property type="entry name" value="GAF-like_dom_sf"/>
</dbReference>
<dbReference type="PROSITE" id="PS00109">
    <property type="entry name" value="PROTEIN_KINASE_TYR"/>
    <property type="match status" value="1"/>
</dbReference>
<dbReference type="Gene3D" id="3.40.50.300">
    <property type="entry name" value="P-loop containing nucleotide triphosphate hydrolases"/>
    <property type="match status" value="1"/>
</dbReference>
<dbReference type="InterPro" id="IPR011009">
    <property type="entry name" value="Kinase-like_dom_sf"/>
</dbReference>
<dbReference type="InterPro" id="IPR043128">
    <property type="entry name" value="Rev_trsase/Diguanyl_cyclase"/>
</dbReference>
<evidence type="ECO:0000313" key="6">
    <source>
        <dbReference type="Proteomes" id="UP000036923"/>
    </source>
</evidence>
<comment type="caution">
    <text evidence="5">The sequence shown here is derived from an EMBL/GenBank/DDBJ whole genome shotgun (WGS) entry which is preliminary data.</text>
</comment>
<dbReference type="RefSeq" id="WP_036940492.1">
    <property type="nucleotide sequence ID" value="NZ_JQKC01000013.1"/>
</dbReference>
<dbReference type="GO" id="GO:0016020">
    <property type="term" value="C:membrane"/>
    <property type="evidence" value="ECO:0007669"/>
    <property type="project" value="UniProtKB-SubCell"/>
</dbReference>
<dbReference type="SMART" id="SM00065">
    <property type="entry name" value="GAF"/>
    <property type="match status" value="1"/>
</dbReference>
<proteinExistence type="predicted"/>
<organism evidence="5 6">
    <name type="scientific">Pseudobacteroides cellulosolvens ATCC 35603 = DSM 2933</name>
    <dbReference type="NCBI Taxonomy" id="398512"/>
    <lineage>
        <taxon>Bacteria</taxon>
        <taxon>Bacillati</taxon>
        <taxon>Bacillota</taxon>
        <taxon>Clostridia</taxon>
        <taxon>Eubacteriales</taxon>
        <taxon>Oscillospiraceae</taxon>
        <taxon>Pseudobacteroides</taxon>
    </lineage>
</organism>
<dbReference type="SUPFAM" id="SSF55073">
    <property type="entry name" value="Nucleotide cyclase"/>
    <property type="match status" value="1"/>
</dbReference>
<dbReference type="InterPro" id="IPR053159">
    <property type="entry name" value="Hybrid_Histidine_Kinase"/>
</dbReference>
<dbReference type="PROSITE" id="PS50005">
    <property type="entry name" value="TPR"/>
    <property type="match status" value="2"/>
</dbReference>
<dbReference type="SUPFAM" id="SSF52540">
    <property type="entry name" value="P-loop containing nucleoside triphosphate hydrolases"/>
    <property type="match status" value="1"/>
</dbReference>
<dbReference type="SMART" id="SM00220">
    <property type="entry name" value="S_TKc"/>
    <property type="match status" value="1"/>
</dbReference>
<sequence>MDIGGKTINNKYRIIKKIVDGELSTVWIAENLHDITNVFINLIKKDLSIRIEDVIRFRNEASEVAKLSVPGIEKILDIGECEDYHYVVMDPIQGKSLLEMIQEGRVFNIDEAVDIIYGVCNALNHVHEANIIHKDLRPGNIIVNTMREINEKNFEITLISFGIVHILKYNLNRSNKVIDMLYYSSPELSGAIKKSVDERSDLYSLGILFYQLLTNTLPYDGESASSVIHQHVAQIPLSIVEKNSKTPPILEKIVFKLLEKEPEKRYQTVQGLIEDIKKFKNGLNDFEPGMHDRQIKLNYRTNLIGREEEFQILKEKFDEALAGKGSICLIGGEAGKGKTRLAEELRNYVYEKQGIYINVKSCPGDGKIPYSPFKEALDSYMEYFNKLSEEEKVNVQQRVKSFVGNLGSVVLKINPSMVQAIGEYAPLNELEPDREKDRFQMGLTQFFSALGQIHKAMVILLDDLQWIDQASTDLLKEISSNIKSQHLLIIGTYRDDEISEGHSVEKFINYTNVNKFPLEQLFIKPFDINKMTRFVSSLLYDREENVVEIARFILRKGQGNPFFSIEILKRLIDEKVITRIKDKWQIDKEAIENLEVPSTIIDIILKRISELDNKEKNILSHAGAIGNKFDIQILFSLLVEYDRNDILRVIDKAVGMRLLEQNLYEKGKVFFVHDRIKEVFYRDIEDKEKRELHLKIAHIIEDIYKDQVDKFVFDLAHHYEKADDRKNAAKCMYLAGNKSLENCANEDAVNYLLQAINYMEEMGQKGSKHWNSCMLKVGNIYATTGKTNEAIDIFKNTISNTKNGNETSQIYSMIGNAYAKHGDNENCQKYFEKSLEYYGYNIKNKRVPLFIDILKEILVHIIHRFHKKPHQNNCEIDDTLLQVCFSMHAVTWSYAMTDVYKMIYVTLKTLNLTENKGHKGNYLPMSEMKYACMCMAIPRFNWSKEYFLRALDHAAEIDDQWAIAEIYQFMSHYYNWIGNLTEGITCAEKSADLFKKIGDIKEFNMSLNPLLQGYYYQGDYDNMFVINSQFEEIACKISDNYTLCASKIFFLQYFRDKGDYKEAERYGLECSKLSFDIKDWFNYCSISIELGILYMERNEISKALVYLERAKELNEKSNFLKQYTVLIYHNLANTYIMDYAKNKGSMDKITQLKSIRKIKNMCKRALKETKAWVLHYGGALRVNARYECLVGNLKNAEELLIKSIDHCNKYNRKFEAAKGYYEYALLLKLTLREDEAKSNFECAYHMFHKIGATAYERKAADFLGIDYRNTNLGEGLSKEIRNYQRMSSFMALIRNISSILEMNTLLDKILMTVIEVSGAQNGCLMLKNEKNGRLEVLAQKITSGSINDISDQIIQMVYEKGEALVSTNVSEEEKYSIYRSVLINGVKSVLCLPIKSNEEIVGICYLENKLSSAVFAPEDIDMLNSVLAQAAISIENAKLFKIATTDGLTGLISHRHFKFILEKEIERCKRYDKVFSLIMFDVDHFKAINDTYGHQTGDLVLSNVATTMKEVFRIADIIARYGGDEMAIILPETDEASTLICAQRLVDAIRKKEIHYEDKKIMITISAGIASYPKHAASLATLIKAADTALYRSKENGRDRVTKF</sequence>
<dbReference type="FunFam" id="3.30.70.270:FF:000001">
    <property type="entry name" value="Diguanylate cyclase domain protein"/>
    <property type="match status" value="1"/>
</dbReference>
<accession>A0A0L6JIY5</accession>
<dbReference type="PATRIC" id="fig|398512.5.peg.1120"/>
<comment type="subcellular location">
    <subcellularLocation>
        <location evidence="1">Membrane</location>
        <topology evidence="1">Single-pass membrane protein</topology>
    </subcellularLocation>
</comment>
<dbReference type="PROSITE" id="PS50887">
    <property type="entry name" value="GGDEF"/>
    <property type="match status" value="1"/>
</dbReference>
<dbReference type="InterPro" id="IPR000160">
    <property type="entry name" value="GGDEF_dom"/>
</dbReference>
<reference evidence="6" key="1">
    <citation type="submission" date="2015-07" db="EMBL/GenBank/DDBJ databases">
        <title>Near-Complete Genome Sequence of the Cellulolytic Bacterium Bacteroides (Pseudobacteroides) cellulosolvens ATCC 35603.</title>
        <authorList>
            <person name="Dassa B."/>
            <person name="Utturkar S.M."/>
            <person name="Klingeman D.M."/>
            <person name="Hurt R.A."/>
            <person name="Keller M."/>
            <person name="Xu J."/>
            <person name="Reddy Y.H.K."/>
            <person name="Borovok I."/>
            <person name="Grinberg I.R."/>
            <person name="Lamed R."/>
            <person name="Zhivin O."/>
            <person name="Bayer E.A."/>
            <person name="Brown S.D."/>
        </authorList>
    </citation>
    <scope>NUCLEOTIDE SEQUENCE [LARGE SCALE GENOMIC DNA]</scope>
    <source>
        <strain evidence="6">DSM 2933</strain>
    </source>
</reference>
<dbReference type="InterPro" id="IPR019734">
    <property type="entry name" value="TPR_rpt"/>
</dbReference>
<feature type="repeat" description="TPR" evidence="2">
    <location>
        <begin position="808"/>
        <end position="841"/>
    </location>
</feature>
<gene>
    <name evidence="5" type="ORF">Bccel_1081</name>
</gene>
<dbReference type="InterPro" id="IPR000719">
    <property type="entry name" value="Prot_kinase_dom"/>
</dbReference>
<dbReference type="Proteomes" id="UP000036923">
    <property type="component" value="Unassembled WGS sequence"/>
</dbReference>
<dbReference type="GO" id="GO:0005524">
    <property type="term" value="F:ATP binding"/>
    <property type="evidence" value="ECO:0007669"/>
    <property type="project" value="InterPro"/>
</dbReference>
<dbReference type="EMBL" id="LGTC01000001">
    <property type="protein sequence ID" value="KNY25821.1"/>
    <property type="molecule type" value="Genomic_DNA"/>
</dbReference>
<dbReference type="NCBIfam" id="TIGR00254">
    <property type="entry name" value="GGDEF"/>
    <property type="match status" value="1"/>
</dbReference>
<dbReference type="InterPro" id="IPR011990">
    <property type="entry name" value="TPR-like_helical_dom_sf"/>
</dbReference>
<dbReference type="PROSITE" id="PS50011">
    <property type="entry name" value="PROTEIN_KINASE_DOM"/>
    <property type="match status" value="1"/>
</dbReference>
<evidence type="ECO:0000256" key="2">
    <source>
        <dbReference type="PROSITE-ProRule" id="PRU00339"/>
    </source>
</evidence>
<keyword evidence="5" id="KW-0418">Kinase</keyword>
<name>A0A0L6JIY5_9FIRM</name>
<evidence type="ECO:0000256" key="1">
    <source>
        <dbReference type="ARBA" id="ARBA00004167"/>
    </source>
</evidence>
<dbReference type="eggNOG" id="COG3706">
    <property type="taxonomic scope" value="Bacteria"/>
</dbReference>
<dbReference type="PANTHER" id="PTHR43642">
    <property type="entry name" value="HYBRID SIGNAL TRANSDUCTION HISTIDINE KINASE G"/>
    <property type="match status" value="1"/>
</dbReference>
<feature type="repeat" description="TPR" evidence="2">
    <location>
        <begin position="1084"/>
        <end position="1117"/>
    </location>
</feature>
<evidence type="ECO:0000259" key="4">
    <source>
        <dbReference type="PROSITE" id="PS50887"/>
    </source>
</evidence>
<dbReference type="OrthoDB" id="9807794at2"/>
<dbReference type="PANTHER" id="PTHR43642:SF1">
    <property type="entry name" value="HYBRID SIGNAL TRANSDUCTION HISTIDINE KINASE G"/>
    <property type="match status" value="1"/>
</dbReference>
<dbReference type="InterPro" id="IPR029787">
    <property type="entry name" value="Nucleotide_cyclase"/>
</dbReference>
<keyword evidence="6" id="KW-1185">Reference proteome</keyword>
<dbReference type="Gene3D" id="3.30.200.20">
    <property type="entry name" value="Phosphorylase Kinase, domain 1"/>
    <property type="match status" value="1"/>
</dbReference>
<dbReference type="SMART" id="SM00267">
    <property type="entry name" value="GGDEF"/>
    <property type="match status" value="1"/>
</dbReference>
<dbReference type="InterPro" id="IPR041664">
    <property type="entry name" value="AAA_16"/>
</dbReference>
<feature type="domain" description="Protein kinase" evidence="3">
    <location>
        <begin position="12"/>
        <end position="280"/>
    </location>
</feature>